<dbReference type="PANTHER" id="PTHR30290">
    <property type="entry name" value="PERIPLASMIC BINDING COMPONENT OF ABC TRANSPORTER"/>
    <property type="match status" value="1"/>
</dbReference>
<accession>A0A1G2G7N6</accession>
<proteinExistence type="inferred from homology"/>
<dbReference type="InterPro" id="IPR000914">
    <property type="entry name" value="SBP_5_dom"/>
</dbReference>
<keyword evidence="4" id="KW-0812">Transmembrane</keyword>
<dbReference type="Pfam" id="PF00496">
    <property type="entry name" value="SBP_bac_5"/>
    <property type="match status" value="1"/>
</dbReference>
<dbReference type="Gene3D" id="3.90.76.10">
    <property type="entry name" value="Dipeptide-binding Protein, Domain 1"/>
    <property type="match status" value="1"/>
</dbReference>
<evidence type="ECO:0000256" key="2">
    <source>
        <dbReference type="ARBA" id="ARBA00022448"/>
    </source>
</evidence>
<reference evidence="6 7" key="1">
    <citation type="journal article" date="2016" name="Nat. Commun.">
        <title>Thousands of microbial genomes shed light on interconnected biogeochemical processes in an aquifer system.</title>
        <authorList>
            <person name="Anantharaman K."/>
            <person name="Brown C.T."/>
            <person name="Hug L.A."/>
            <person name="Sharon I."/>
            <person name="Castelle C.J."/>
            <person name="Probst A.J."/>
            <person name="Thomas B.C."/>
            <person name="Singh A."/>
            <person name="Wilkins M.J."/>
            <person name="Karaoz U."/>
            <person name="Brodie E.L."/>
            <person name="Williams K.H."/>
            <person name="Hubbard S.S."/>
            <person name="Banfield J.F."/>
        </authorList>
    </citation>
    <scope>NUCLEOTIDE SEQUENCE [LARGE SCALE GENOMIC DNA]</scope>
</reference>
<evidence type="ECO:0000256" key="4">
    <source>
        <dbReference type="SAM" id="Phobius"/>
    </source>
</evidence>
<organism evidence="6 7">
    <name type="scientific">Candidatus Ryanbacteria bacterium RIFCSPHIGHO2_02_FULL_45_13b</name>
    <dbReference type="NCBI Taxonomy" id="1802117"/>
    <lineage>
        <taxon>Bacteria</taxon>
        <taxon>Candidatus Ryaniibacteriota</taxon>
    </lineage>
</organism>
<dbReference type="GO" id="GO:1904680">
    <property type="term" value="F:peptide transmembrane transporter activity"/>
    <property type="evidence" value="ECO:0007669"/>
    <property type="project" value="TreeGrafter"/>
</dbReference>
<dbReference type="CDD" id="cd08513">
    <property type="entry name" value="PBP2_thermophilic_Hb8_like"/>
    <property type="match status" value="1"/>
</dbReference>
<feature type="transmembrane region" description="Helical" evidence="4">
    <location>
        <begin position="37"/>
        <end position="54"/>
    </location>
</feature>
<keyword evidence="2" id="KW-0813">Transport</keyword>
<sequence>MKRTDSEEKKLIWTLLRSFSPAQRRILPRLLSKRDRILLLVLFAVFVISFGYGANSLINRYSVPIPAKGGILREGIIGIPRFINPLLASSEADRDLTALVYTGLLRNNGKGELVLSLADRYEISDDGLIYTFYVKDNLYWSDGEPIGADDILFTISLVKDPNYRSVLRPNWEGVTVEKRDEKTVEFKLAKPYAPFLENAAIGILPKHVWQDVLAPEFSLSEKNLRPVGAGPYRVVSFEQNTTGRIDSYLLEPNPWYVPHSPYIKTLEFVFFTSTEELQNAYQNSLIDSASIPGVIPISPADSPQIISLPLPRIFGVFFNQNISKALADDAVRKALASAVNRTRLIESVLQNQGVPVSDPLPLQTSATTASFDAAASAEILTNAGWVDSDGDGIREKKIDKATIPLSFTISTSDAPNLVATAQLLQEMWRAIGIEVHLSIFEIGDFEQDILRPRKYEAILFGEIFGFDPDPFAFWHSSQRNDPGLNIALYTNPRVDALLEQARTQTDRLEREKTYLEIEDMIQKEYPAVFLYSPYYHYEFSSGIHGLGITYITNPSDRFGSIHEWFIKTKKQWKN</sequence>
<dbReference type="AlphaFoldDB" id="A0A1G2G7N6"/>
<dbReference type="Gene3D" id="3.40.190.10">
    <property type="entry name" value="Periplasmic binding protein-like II"/>
    <property type="match status" value="1"/>
</dbReference>
<keyword evidence="3" id="KW-0732">Signal</keyword>
<keyword evidence="4" id="KW-1133">Transmembrane helix</keyword>
<evidence type="ECO:0000259" key="5">
    <source>
        <dbReference type="Pfam" id="PF00496"/>
    </source>
</evidence>
<dbReference type="InterPro" id="IPR039424">
    <property type="entry name" value="SBP_5"/>
</dbReference>
<dbReference type="Proteomes" id="UP000176576">
    <property type="component" value="Unassembled WGS sequence"/>
</dbReference>
<dbReference type="GO" id="GO:0043190">
    <property type="term" value="C:ATP-binding cassette (ABC) transporter complex"/>
    <property type="evidence" value="ECO:0007669"/>
    <property type="project" value="InterPro"/>
</dbReference>
<dbReference type="PIRSF" id="PIRSF002741">
    <property type="entry name" value="MppA"/>
    <property type="match status" value="1"/>
</dbReference>
<dbReference type="STRING" id="1802117.A3J54_02100"/>
<dbReference type="Gene3D" id="3.10.105.10">
    <property type="entry name" value="Dipeptide-binding Protein, Domain 3"/>
    <property type="match status" value="1"/>
</dbReference>
<dbReference type="GO" id="GO:0015833">
    <property type="term" value="P:peptide transport"/>
    <property type="evidence" value="ECO:0007669"/>
    <property type="project" value="TreeGrafter"/>
</dbReference>
<comment type="caution">
    <text evidence="6">The sequence shown here is derived from an EMBL/GenBank/DDBJ whole genome shotgun (WGS) entry which is preliminary data.</text>
</comment>
<dbReference type="EMBL" id="MHNN01000017">
    <property type="protein sequence ID" value="OGZ46000.1"/>
    <property type="molecule type" value="Genomic_DNA"/>
</dbReference>
<evidence type="ECO:0000256" key="1">
    <source>
        <dbReference type="ARBA" id="ARBA00005695"/>
    </source>
</evidence>
<dbReference type="PANTHER" id="PTHR30290:SF9">
    <property type="entry name" value="OLIGOPEPTIDE-BINDING PROTEIN APPA"/>
    <property type="match status" value="1"/>
</dbReference>
<evidence type="ECO:0000313" key="6">
    <source>
        <dbReference type="EMBL" id="OGZ46000.1"/>
    </source>
</evidence>
<evidence type="ECO:0000256" key="3">
    <source>
        <dbReference type="ARBA" id="ARBA00022729"/>
    </source>
</evidence>
<evidence type="ECO:0000313" key="7">
    <source>
        <dbReference type="Proteomes" id="UP000176576"/>
    </source>
</evidence>
<keyword evidence="4" id="KW-0472">Membrane</keyword>
<gene>
    <name evidence="6" type="ORF">A3J54_02100</name>
</gene>
<dbReference type="InterPro" id="IPR030678">
    <property type="entry name" value="Peptide/Ni-bd"/>
</dbReference>
<comment type="similarity">
    <text evidence="1">Belongs to the bacterial solute-binding protein 5 family.</text>
</comment>
<dbReference type="SUPFAM" id="SSF53850">
    <property type="entry name" value="Periplasmic binding protein-like II"/>
    <property type="match status" value="1"/>
</dbReference>
<protein>
    <recommendedName>
        <fullName evidence="5">Solute-binding protein family 5 domain-containing protein</fullName>
    </recommendedName>
</protein>
<dbReference type="GO" id="GO:0042597">
    <property type="term" value="C:periplasmic space"/>
    <property type="evidence" value="ECO:0007669"/>
    <property type="project" value="UniProtKB-ARBA"/>
</dbReference>
<name>A0A1G2G7N6_9BACT</name>
<feature type="domain" description="Solute-binding protein family 5" evidence="5">
    <location>
        <begin position="113"/>
        <end position="476"/>
    </location>
</feature>